<sequence length="60" mass="7061">MMKKILENPFHALYDELWQMGSSFSQIIPPRYKTELQDMSQKMSQEMDTVGTWDLPHTIG</sequence>
<proteinExistence type="predicted"/>
<organism evidence="1 2">
    <name type="scientific">Scortum barcoo</name>
    <name type="common">barcoo grunter</name>
    <dbReference type="NCBI Taxonomy" id="214431"/>
    <lineage>
        <taxon>Eukaryota</taxon>
        <taxon>Metazoa</taxon>
        <taxon>Chordata</taxon>
        <taxon>Craniata</taxon>
        <taxon>Vertebrata</taxon>
        <taxon>Euteleostomi</taxon>
        <taxon>Actinopterygii</taxon>
        <taxon>Neopterygii</taxon>
        <taxon>Teleostei</taxon>
        <taxon>Neoteleostei</taxon>
        <taxon>Acanthomorphata</taxon>
        <taxon>Eupercaria</taxon>
        <taxon>Centrarchiformes</taxon>
        <taxon>Terapontoidei</taxon>
        <taxon>Terapontidae</taxon>
        <taxon>Scortum</taxon>
    </lineage>
</organism>
<gene>
    <name evidence="1" type="ORF">L3Q82_026849</name>
</gene>
<dbReference type="EMBL" id="CM041539">
    <property type="protein sequence ID" value="KAI3368025.1"/>
    <property type="molecule type" value="Genomic_DNA"/>
</dbReference>
<protein>
    <submittedName>
        <fullName evidence="1">Uncharacterized protein</fullName>
    </submittedName>
</protein>
<evidence type="ECO:0000313" key="1">
    <source>
        <dbReference type="EMBL" id="KAI3368025.1"/>
    </source>
</evidence>
<dbReference type="Proteomes" id="UP000831701">
    <property type="component" value="Chromosome 9"/>
</dbReference>
<accession>A0ACB8WJW9</accession>
<name>A0ACB8WJW9_9TELE</name>
<evidence type="ECO:0000313" key="2">
    <source>
        <dbReference type="Proteomes" id="UP000831701"/>
    </source>
</evidence>
<keyword evidence="2" id="KW-1185">Reference proteome</keyword>
<reference evidence="1" key="1">
    <citation type="submission" date="2022-04" db="EMBL/GenBank/DDBJ databases">
        <title>Jade perch genome.</title>
        <authorList>
            <person name="Chao B."/>
        </authorList>
    </citation>
    <scope>NUCLEOTIDE SEQUENCE</scope>
    <source>
        <strain evidence="1">CB-2022</strain>
    </source>
</reference>
<comment type="caution">
    <text evidence="1">The sequence shown here is derived from an EMBL/GenBank/DDBJ whole genome shotgun (WGS) entry which is preliminary data.</text>
</comment>